<comment type="caution">
    <text evidence="2">The sequence shown here is derived from an EMBL/GenBank/DDBJ whole genome shotgun (WGS) entry which is preliminary data.</text>
</comment>
<protein>
    <submittedName>
        <fullName evidence="2">Uncharacterized protein</fullName>
    </submittedName>
</protein>
<gene>
    <name evidence="2" type="ORF">J2Z18_002722</name>
</gene>
<keyword evidence="3" id="KW-1185">Reference proteome</keyword>
<keyword evidence="1" id="KW-0472">Membrane</keyword>
<dbReference type="RefSeq" id="WP_007128276.1">
    <property type="nucleotide sequence ID" value="NZ_BOSA01000008.1"/>
</dbReference>
<accession>A0ABS4FBK1</accession>
<keyword evidence="1" id="KW-1133">Transmembrane helix</keyword>
<organism evidence="2 3">
    <name type="scientific">Paenibacillus lactis</name>
    <dbReference type="NCBI Taxonomy" id="228574"/>
    <lineage>
        <taxon>Bacteria</taxon>
        <taxon>Bacillati</taxon>
        <taxon>Bacillota</taxon>
        <taxon>Bacilli</taxon>
        <taxon>Bacillales</taxon>
        <taxon>Paenibacillaceae</taxon>
        <taxon>Paenibacillus</taxon>
    </lineage>
</organism>
<evidence type="ECO:0000313" key="2">
    <source>
        <dbReference type="EMBL" id="MBP1893619.1"/>
    </source>
</evidence>
<proteinExistence type="predicted"/>
<sequence length="65" mass="7909">MNAGFYHHDDEVSSGWTFAQYAVLVFLRFLTRRKVARINEECDRLREKILEQKRLHVNDRILHHE</sequence>
<dbReference type="Proteomes" id="UP000706926">
    <property type="component" value="Unassembled WGS sequence"/>
</dbReference>
<name>A0ABS4FBK1_9BACL</name>
<feature type="transmembrane region" description="Helical" evidence="1">
    <location>
        <begin position="12"/>
        <end position="30"/>
    </location>
</feature>
<reference evidence="2 3" key="1">
    <citation type="submission" date="2021-03" db="EMBL/GenBank/DDBJ databases">
        <title>Genomic Encyclopedia of Type Strains, Phase IV (KMG-IV): sequencing the most valuable type-strain genomes for metagenomic binning, comparative biology and taxonomic classification.</title>
        <authorList>
            <person name="Goeker M."/>
        </authorList>
    </citation>
    <scope>NUCLEOTIDE SEQUENCE [LARGE SCALE GENOMIC DNA]</scope>
    <source>
        <strain evidence="2 3">DSM 15596</strain>
    </source>
</reference>
<dbReference type="EMBL" id="JAGGKI010000006">
    <property type="protein sequence ID" value="MBP1893619.1"/>
    <property type="molecule type" value="Genomic_DNA"/>
</dbReference>
<evidence type="ECO:0000256" key="1">
    <source>
        <dbReference type="SAM" id="Phobius"/>
    </source>
</evidence>
<dbReference type="GeneID" id="95404703"/>
<evidence type="ECO:0000313" key="3">
    <source>
        <dbReference type="Proteomes" id="UP000706926"/>
    </source>
</evidence>
<keyword evidence="1" id="KW-0812">Transmembrane</keyword>